<keyword evidence="5" id="KW-0966">Cell projection</keyword>
<keyword evidence="3" id="KW-0963">Cytoplasm</keyword>
<feature type="domain" description="Enkurin" evidence="7">
    <location>
        <begin position="78"/>
        <end position="161"/>
    </location>
</feature>
<dbReference type="PROSITE" id="PS51665">
    <property type="entry name" value="ENKURIN"/>
    <property type="match status" value="1"/>
</dbReference>
<evidence type="ECO:0000256" key="3">
    <source>
        <dbReference type="ARBA" id="ARBA00022490"/>
    </source>
</evidence>
<evidence type="ECO:0000259" key="7">
    <source>
        <dbReference type="PROSITE" id="PS51665"/>
    </source>
</evidence>
<keyword evidence="9" id="KW-1185">Reference proteome</keyword>
<evidence type="ECO:0000256" key="1">
    <source>
        <dbReference type="ARBA" id="ARBA00004138"/>
    </source>
</evidence>
<dbReference type="InterPro" id="IPR052102">
    <property type="entry name" value="Enkurin_domain-protein"/>
</dbReference>
<reference evidence="8 9" key="1">
    <citation type="journal article" date="2014" name="Nature">
        <title>The genome of the recently domesticated crop plant sugar beet (Beta vulgaris).</title>
        <authorList>
            <person name="Dohm J.C."/>
            <person name="Minoche A.E."/>
            <person name="Holtgrawe D."/>
            <person name="Capella-Gutierrez S."/>
            <person name="Zakrzewski F."/>
            <person name="Tafer H."/>
            <person name="Rupp O."/>
            <person name="Sorensen T.R."/>
            <person name="Stracke R."/>
            <person name="Reinhardt R."/>
            <person name="Goesmann A."/>
            <person name="Kraft T."/>
            <person name="Schulz B."/>
            <person name="Stadler P.F."/>
            <person name="Schmidt T."/>
            <person name="Gabaldon T."/>
            <person name="Lehrach H."/>
            <person name="Weisshaar B."/>
            <person name="Himmelbauer H."/>
        </authorList>
    </citation>
    <scope>NUCLEOTIDE SEQUENCE [LARGE SCALE GENOMIC DNA]</scope>
    <source>
        <tissue evidence="8">Taproot</tissue>
    </source>
</reference>
<dbReference type="GO" id="GO:0005881">
    <property type="term" value="C:cytoplasmic microtubule"/>
    <property type="evidence" value="ECO:0007669"/>
    <property type="project" value="TreeGrafter"/>
</dbReference>
<dbReference type="OrthoDB" id="1930246at2759"/>
<feature type="region of interest" description="Disordered" evidence="6">
    <location>
        <begin position="18"/>
        <end position="37"/>
    </location>
</feature>
<sequence length="161" mass="18244">MNVSELFQIEGLQIGEVSRKSSPSPLPTPTSASSATKNFVLRNMKSVIEAQPPVQKVVEEVPITQTMGFGRVPLYIHKRKIELAQKQEKKRLEKQKEKLPPGMTLMSEEERQKTVQLLMENQQKLIAELAKMPLTIETPSLIEKYARVYFSVSLMPLVPVL</sequence>
<name>A0A0J8B045_BETVV</name>
<dbReference type="AlphaFoldDB" id="A0A0J8B045"/>
<dbReference type="InterPro" id="IPR027012">
    <property type="entry name" value="Enkurin_dom"/>
</dbReference>
<organism evidence="8 9">
    <name type="scientific">Beta vulgaris subsp. vulgaris</name>
    <name type="common">Beet</name>
    <dbReference type="NCBI Taxonomy" id="3555"/>
    <lineage>
        <taxon>Eukaryota</taxon>
        <taxon>Viridiplantae</taxon>
        <taxon>Streptophyta</taxon>
        <taxon>Embryophyta</taxon>
        <taxon>Tracheophyta</taxon>
        <taxon>Spermatophyta</taxon>
        <taxon>Magnoliopsida</taxon>
        <taxon>eudicotyledons</taxon>
        <taxon>Gunneridae</taxon>
        <taxon>Pentapetalae</taxon>
        <taxon>Caryophyllales</taxon>
        <taxon>Chenopodiaceae</taxon>
        <taxon>Betoideae</taxon>
        <taxon>Beta</taxon>
    </lineage>
</organism>
<accession>A0A0J8B045</accession>
<proteinExistence type="predicted"/>
<dbReference type="GO" id="GO:0120025">
    <property type="term" value="C:plasma membrane bounded cell projection"/>
    <property type="evidence" value="ECO:0007669"/>
    <property type="project" value="UniProtKB-ARBA"/>
</dbReference>
<evidence type="ECO:0000313" key="8">
    <source>
        <dbReference type="EMBL" id="KMS93258.1"/>
    </source>
</evidence>
<evidence type="ECO:0000256" key="5">
    <source>
        <dbReference type="ARBA" id="ARBA00023273"/>
    </source>
</evidence>
<feature type="non-terminal residue" evidence="8">
    <location>
        <position position="161"/>
    </location>
</feature>
<evidence type="ECO:0000256" key="4">
    <source>
        <dbReference type="ARBA" id="ARBA00023212"/>
    </source>
</evidence>
<dbReference type="PANTHER" id="PTHR21490">
    <property type="entry name" value="ENKURIN-RELATED"/>
    <property type="match status" value="1"/>
</dbReference>
<keyword evidence="4" id="KW-0206">Cytoskeleton</keyword>
<dbReference type="Proteomes" id="UP000035740">
    <property type="component" value="Unassembled WGS sequence"/>
</dbReference>
<comment type="subcellular location">
    <subcellularLocation>
        <location evidence="1">Cell projection</location>
        <location evidence="1">Cilium</location>
    </subcellularLocation>
    <subcellularLocation>
        <location evidence="2">Cytoplasm</location>
        <location evidence="2">Cytoskeleton</location>
    </subcellularLocation>
</comment>
<dbReference type="EMBL" id="KQ105061">
    <property type="protein sequence ID" value="KMS93258.1"/>
    <property type="molecule type" value="Genomic_DNA"/>
</dbReference>
<dbReference type="Pfam" id="PF13864">
    <property type="entry name" value="Enkurin"/>
    <property type="match status" value="1"/>
</dbReference>
<gene>
    <name evidence="8" type="ORF">BVRB_033290</name>
</gene>
<evidence type="ECO:0000256" key="6">
    <source>
        <dbReference type="SAM" id="MobiDB-lite"/>
    </source>
</evidence>
<evidence type="ECO:0000256" key="2">
    <source>
        <dbReference type="ARBA" id="ARBA00004245"/>
    </source>
</evidence>
<dbReference type="Gramene" id="KMS93258">
    <property type="protein sequence ID" value="KMS93258"/>
    <property type="gene ID" value="BVRB_033290"/>
</dbReference>
<dbReference type="PANTHER" id="PTHR21490:SF2">
    <property type="entry name" value="ENKURIN DOMAIN-CONTAINING PROTEIN 1"/>
    <property type="match status" value="1"/>
</dbReference>
<protein>
    <recommendedName>
        <fullName evidence="7">Enkurin domain-containing protein</fullName>
    </recommendedName>
</protein>
<evidence type="ECO:0000313" key="9">
    <source>
        <dbReference type="Proteomes" id="UP000035740"/>
    </source>
</evidence>